<accession>E6TSA9</accession>
<gene>
    <name evidence="2" type="ordered locus">Bcell_3637</name>
</gene>
<protein>
    <submittedName>
        <fullName evidence="2">Uncharacterized protein</fullName>
    </submittedName>
</protein>
<name>E6TSA9_EVAC2</name>
<dbReference type="HOGENOM" id="CLU_2314486_0_0_9"/>
<dbReference type="Proteomes" id="UP000001401">
    <property type="component" value="Chromosome"/>
</dbReference>
<dbReference type="EMBL" id="CP002394">
    <property type="protein sequence ID" value="ADU31878.1"/>
    <property type="molecule type" value="Genomic_DNA"/>
</dbReference>
<dbReference type="OrthoDB" id="9934644at2"/>
<keyword evidence="1" id="KW-0175">Coiled coil</keyword>
<dbReference type="RefSeq" id="WP_013490209.1">
    <property type="nucleotide sequence ID" value="NC_014829.1"/>
</dbReference>
<dbReference type="AlphaFoldDB" id="E6TSA9"/>
<evidence type="ECO:0000313" key="2">
    <source>
        <dbReference type="EMBL" id="ADU31878.1"/>
    </source>
</evidence>
<sequence>MDADQLNELTMWKEELEARKAEIENRQLTIEAKLSKYKTRLQIASTINEDEKSSILEELRKIVGQYKNELEEFLYTNKAELVEIKAILKRIEERLEDEE</sequence>
<organism evidence="2 3">
    <name type="scientific">Evansella cellulosilytica (strain ATCC 21833 / DSM 2522 / FERM P-1141 / JCM 9156 / N-4)</name>
    <name type="common">Bacillus cellulosilyticus</name>
    <dbReference type="NCBI Taxonomy" id="649639"/>
    <lineage>
        <taxon>Bacteria</taxon>
        <taxon>Bacillati</taxon>
        <taxon>Bacillota</taxon>
        <taxon>Bacilli</taxon>
        <taxon>Bacillales</taxon>
        <taxon>Bacillaceae</taxon>
        <taxon>Evansella</taxon>
    </lineage>
</organism>
<reference evidence="2" key="1">
    <citation type="submission" date="2010-12" db="EMBL/GenBank/DDBJ databases">
        <title>Complete sequence of Bacillus cellulosilyticus DSM 2522.</title>
        <authorList>
            <consortium name="US DOE Joint Genome Institute"/>
            <person name="Lucas S."/>
            <person name="Copeland A."/>
            <person name="Lapidus A."/>
            <person name="Cheng J.-F."/>
            <person name="Bruce D."/>
            <person name="Goodwin L."/>
            <person name="Pitluck S."/>
            <person name="Chertkov O."/>
            <person name="Detter J.C."/>
            <person name="Han C."/>
            <person name="Tapia R."/>
            <person name="Land M."/>
            <person name="Hauser L."/>
            <person name="Jeffries C."/>
            <person name="Kyrpides N."/>
            <person name="Ivanova N."/>
            <person name="Mikhailova N."/>
            <person name="Brumm P."/>
            <person name="Mead D."/>
            <person name="Woyke T."/>
        </authorList>
    </citation>
    <scope>NUCLEOTIDE SEQUENCE [LARGE SCALE GENOMIC DNA]</scope>
    <source>
        <strain evidence="2">DSM 2522</strain>
    </source>
</reference>
<feature type="coiled-coil region" evidence="1">
    <location>
        <begin position="6"/>
        <end position="33"/>
    </location>
</feature>
<evidence type="ECO:0000313" key="3">
    <source>
        <dbReference type="Proteomes" id="UP000001401"/>
    </source>
</evidence>
<proteinExistence type="predicted"/>
<keyword evidence="3" id="KW-1185">Reference proteome</keyword>
<dbReference type="KEGG" id="bco:Bcell_3637"/>
<evidence type="ECO:0000256" key="1">
    <source>
        <dbReference type="SAM" id="Coils"/>
    </source>
</evidence>